<evidence type="ECO:0000256" key="4">
    <source>
        <dbReference type="ARBA" id="ARBA00022679"/>
    </source>
</evidence>
<dbReference type="InterPro" id="IPR012263">
    <property type="entry name" value="M_m6A_EcoRV"/>
</dbReference>
<comment type="catalytic activity">
    <reaction evidence="6 7">
        <text>a 2'-deoxyadenosine in DNA + S-adenosyl-L-methionine = an N(6)-methyl-2'-deoxyadenosine in DNA + S-adenosyl-L-homocysteine + H(+)</text>
        <dbReference type="Rhea" id="RHEA:15197"/>
        <dbReference type="Rhea" id="RHEA-COMP:12418"/>
        <dbReference type="Rhea" id="RHEA-COMP:12419"/>
        <dbReference type="ChEBI" id="CHEBI:15378"/>
        <dbReference type="ChEBI" id="CHEBI:57856"/>
        <dbReference type="ChEBI" id="CHEBI:59789"/>
        <dbReference type="ChEBI" id="CHEBI:90615"/>
        <dbReference type="ChEBI" id="CHEBI:90616"/>
        <dbReference type="EC" id="2.1.1.72"/>
    </reaction>
</comment>
<dbReference type="PRINTS" id="PR00505">
    <property type="entry name" value="D12N6MTFRASE"/>
</dbReference>
<dbReference type="Gene3D" id="1.10.1020.10">
    <property type="entry name" value="Adenine-specific Methyltransferase, Domain 2"/>
    <property type="match status" value="1"/>
</dbReference>
<evidence type="ECO:0000256" key="1">
    <source>
        <dbReference type="ARBA" id="ARBA00006594"/>
    </source>
</evidence>
<keyword evidence="4 7" id="KW-0808">Transferase</keyword>
<evidence type="ECO:0000256" key="6">
    <source>
        <dbReference type="ARBA" id="ARBA00047942"/>
    </source>
</evidence>
<gene>
    <name evidence="8" type="ORF">B1J93_19460</name>
</gene>
<organism evidence="8 9">
    <name type="scientific">Leptospira kirschneri serovar Pomona</name>
    <dbReference type="NCBI Taxonomy" id="561005"/>
    <lineage>
        <taxon>Bacteria</taxon>
        <taxon>Pseudomonadati</taxon>
        <taxon>Spirochaetota</taxon>
        <taxon>Spirochaetia</taxon>
        <taxon>Leptospirales</taxon>
        <taxon>Leptospiraceae</taxon>
        <taxon>Leptospira</taxon>
    </lineage>
</organism>
<evidence type="ECO:0000256" key="5">
    <source>
        <dbReference type="ARBA" id="ARBA00022691"/>
    </source>
</evidence>
<dbReference type="PANTHER" id="PTHR30481:SF3">
    <property type="entry name" value="DNA ADENINE METHYLASE"/>
    <property type="match status" value="1"/>
</dbReference>
<dbReference type="RefSeq" id="WP_082293525.1">
    <property type="nucleotide sequence ID" value="NZ_MVIT01000078.1"/>
</dbReference>
<accession>A0A1T1DGU2</accession>
<dbReference type="GO" id="GO:0006298">
    <property type="term" value="P:mismatch repair"/>
    <property type="evidence" value="ECO:0007669"/>
    <property type="project" value="TreeGrafter"/>
</dbReference>
<dbReference type="InterPro" id="IPR023095">
    <property type="entry name" value="Ade_MeTrfase_dom_2"/>
</dbReference>
<reference evidence="8 9" key="1">
    <citation type="submission" date="2017-02" db="EMBL/GenBank/DDBJ databases">
        <title>Comparative genomic analysis of Brazilian Leptospira kirschneri strains of different serogroups.</title>
        <authorList>
            <person name="Moreno L.Z."/>
            <person name="Miraglia F."/>
            <person name="Kremer F.S."/>
            <person name="Eslabao M.R."/>
            <person name="Lilenbaum W."/>
            <person name="Dellagostin O.A."/>
            <person name="Moreno A.M."/>
        </authorList>
    </citation>
    <scope>NUCLEOTIDE SEQUENCE [LARGE SCALE GENOMIC DNA]</scope>
    <source>
        <strain evidence="8 9">M110/06</strain>
    </source>
</reference>
<keyword evidence="3 7" id="KW-0489">Methyltransferase</keyword>
<comment type="caution">
    <text evidence="8">The sequence shown here is derived from an EMBL/GenBank/DDBJ whole genome shotgun (WGS) entry which is preliminary data.</text>
</comment>
<dbReference type="NCBIfam" id="TIGR00571">
    <property type="entry name" value="dam"/>
    <property type="match status" value="1"/>
</dbReference>
<dbReference type="InterPro" id="IPR012327">
    <property type="entry name" value="MeTrfase_D12"/>
</dbReference>
<proteinExistence type="inferred from homology"/>
<dbReference type="GO" id="GO:0032259">
    <property type="term" value="P:methylation"/>
    <property type="evidence" value="ECO:0007669"/>
    <property type="project" value="UniProtKB-KW"/>
</dbReference>
<dbReference type="InterPro" id="IPR029063">
    <property type="entry name" value="SAM-dependent_MTases_sf"/>
</dbReference>
<sequence>MKAIVPPIKSQGIKTKLIPWINDLAPLFSGRWIEPFMGTGVVGFSFQPKKAVLNDINPHLINFYKSIQSGIISPSTVKEFLIFEGNLLSNAARDGYDHYIEIRERFNKSFDPLDFLFLSRAGFNGMIRFNRKGKWNIPFCKKPNRFAQSYVTKIVNQVSNVKQIINENWEFLNVDFSKVIESATEEDLIYCDPPYLGRYVDYYNGWTIDDEEKLFSLLSETKAKFILSTWHHNNYRKNEAIELFWNKFNLVTRDHFYHSGAKEENRNSIVEALVFNFENRNISNHNHDLLKRPEQLALF</sequence>
<dbReference type="GO" id="GO:0043565">
    <property type="term" value="F:sequence-specific DNA binding"/>
    <property type="evidence" value="ECO:0007669"/>
    <property type="project" value="TreeGrafter"/>
</dbReference>
<keyword evidence="5 7" id="KW-0949">S-adenosyl-L-methionine</keyword>
<dbReference type="GO" id="GO:0009307">
    <property type="term" value="P:DNA restriction-modification system"/>
    <property type="evidence" value="ECO:0007669"/>
    <property type="project" value="InterPro"/>
</dbReference>
<dbReference type="PANTHER" id="PTHR30481">
    <property type="entry name" value="DNA ADENINE METHYLASE"/>
    <property type="match status" value="1"/>
</dbReference>
<protein>
    <recommendedName>
        <fullName evidence="2 7">Site-specific DNA-methyltransferase (adenine-specific)</fullName>
        <ecNumber evidence="2 7">2.1.1.72</ecNumber>
    </recommendedName>
</protein>
<dbReference type="PROSITE" id="PS00092">
    <property type="entry name" value="N6_MTASE"/>
    <property type="match status" value="1"/>
</dbReference>
<dbReference type="InterPro" id="IPR002052">
    <property type="entry name" value="DNA_methylase_N6_adenine_CS"/>
</dbReference>
<evidence type="ECO:0000256" key="2">
    <source>
        <dbReference type="ARBA" id="ARBA00011900"/>
    </source>
</evidence>
<comment type="similarity">
    <text evidence="1 7">Belongs to the N(4)/N(6)-methyltransferase family.</text>
</comment>
<evidence type="ECO:0000256" key="7">
    <source>
        <dbReference type="RuleBase" id="RU361257"/>
    </source>
</evidence>
<dbReference type="Proteomes" id="UP000191008">
    <property type="component" value="Unassembled WGS sequence"/>
</dbReference>
<evidence type="ECO:0000313" key="9">
    <source>
        <dbReference type="Proteomes" id="UP000191008"/>
    </source>
</evidence>
<evidence type="ECO:0000313" key="8">
    <source>
        <dbReference type="EMBL" id="OOV39783.1"/>
    </source>
</evidence>
<name>A0A1T1DGU2_9LEPT</name>
<dbReference type="Pfam" id="PF02086">
    <property type="entry name" value="MethyltransfD12"/>
    <property type="match status" value="1"/>
</dbReference>
<dbReference type="SUPFAM" id="SSF53335">
    <property type="entry name" value="S-adenosyl-L-methionine-dependent methyltransferases"/>
    <property type="match status" value="1"/>
</dbReference>
<dbReference type="GO" id="GO:1904047">
    <property type="term" value="F:S-adenosyl-L-methionine binding"/>
    <property type="evidence" value="ECO:0007669"/>
    <property type="project" value="TreeGrafter"/>
</dbReference>
<dbReference type="EC" id="2.1.1.72" evidence="2 7"/>
<dbReference type="AlphaFoldDB" id="A0A1T1DGU2"/>
<dbReference type="PIRSF" id="PIRSF000398">
    <property type="entry name" value="M_m6A_EcoRV"/>
    <property type="match status" value="1"/>
</dbReference>
<dbReference type="EMBL" id="MVIT01000078">
    <property type="protein sequence ID" value="OOV39783.1"/>
    <property type="molecule type" value="Genomic_DNA"/>
</dbReference>
<dbReference type="GO" id="GO:0009007">
    <property type="term" value="F:site-specific DNA-methyltransferase (adenine-specific) activity"/>
    <property type="evidence" value="ECO:0007669"/>
    <property type="project" value="UniProtKB-UniRule"/>
</dbReference>
<evidence type="ECO:0000256" key="3">
    <source>
        <dbReference type="ARBA" id="ARBA00022603"/>
    </source>
</evidence>
<dbReference type="Gene3D" id="3.40.50.150">
    <property type="entry name" value="Vaccinia Virus protein VP39"/>
    <property type="match status" value="1"/>
</dbReference>